<evidence type="ECO:0000313" key="13">
    <source>
        <dbReference type="EMBL" id="CAB4754227.1"/>
    </source>
</evidence>
<evidence type="ECO:0000256" key="7">
    <source>
        <dbReference type="ARBA" id="ARBA00022833"/>
    </source>
</evidence>
<dbReference type="InterPro" id="IPR001930">
    <property type="entry name" value="Peptidase_M1"/>
</dbReference>
<keyword evidence="7" id="KW-0862">Zinc</keyword>
<evidence type="ECO:0000313" key="12">
    <source>
        <dbReference type="EMBL" id="CAB4657847.1"/>
    </source>
</evidence>
<dbReference type="InterPro" id="IPR012778">
    <property type="entry name" value="Pept_M1_aminopeptidase"/>
</dbReference>
<dbReference type="Gene3D" id="1.10.390.10">
    <property type="entry name" value="Neutral Protease Domain 2"/>
    <property type="match status" value="1"/>
</dbReference>
<keyword evidence="8" id="KW-0482">Metalloprotease</keyword>
<dbReference type="InterPro" id="IPR027268">
    <property type="entry name" value="Peptidase_M4/M1_CTD_sf"/>
</dbReference>
<dbReference type="PANTHER" id="PTHR11533">
    <property type="entry name" value="PROTEASE M1 ZINC METALLOPROTEASE"/>
    <property type="match status" value="1"/>
</dbReference>
<dbReference type="InterPro" id="IPR050344">
    <property type="entry name" value="Peptidase_M1_aminopeptidases"/>
</dbReference>
<dbReference type="PANTHER" id="PTHR11533:SF174">
    <property type="entry name" value="PUROMYCIN-SENSITIVE AMINOPEPTIDASE-RELATED"/>
    <property type="match status" value="1"/>
</dbReference>
<dbReference type="GO" id="GO:0005737">
    <property type="term" value="C:cytoplasm"/>
    <property type="evidence" value="ECO:0007669"/>
    <property type="project" value="TreeGrafter"/>
</dbReference>
<evidence type="ECO:0000313" key="15">
    <source>
        <dbReference type="EMBL" id="CAB4925716.1"/>
    </source>
</evidence>
<keyword evidence="5" id="KW-0479">Metal-binding</keyword>
<dbReference type="EMBL" id="CAFBLE010000013">
    <property type="protein sequence ID" value="CAB4874638.1"/>
    <property type="molecule type" value="Genomic_DNA"/>
</dbReference>
<dbReference type="GO" id="GO:0043171">
    <property type="term" value="P:peptide catabolic process"/>
    <property type="evidence" value="ECO:0007669"/>
    <property type="project" value="TreeGrafter"/>
</dbReference>
<evidence type="ECO:0000259" key="10">
    <source>
        <dbReference type="Pfam" id="PF11838"/>
    </source>
</evidence>
<dbReference type="InterPro" id="IPR024571">
    <property type="entry name" value="ERAP1-like_C_dom"/>
</dbReference>
<evidence type="ECO:0000256" key="3">
    <source>
        <dbReference type="ARBA" id="ARBA00022438"/>
    </source>
</evidence>
<dbReference type="Pfam" id="PF17900">
    <property type="entry name" value="Peptidase_M1_N"/>
    <property type="match status" value="1"/>
</dbReference>
<name>A0A6J6L733_9ZZZZ</name>
<dbReference type="PRINTS" id="PR00756">
    <property type="entry name" value="ALADIPTASE"/>
</dbReference>
<evidence type="ECO:0000256" key="5">
    <source>
        <dbReference type="ARBA" id="ARBA00022723"/>
    </source>
</evidence>
<dbReference type="SUPFAM" id="SSF63737">
    <property type="entry name" value="Leukotriene A4 hydrolase N-terminal domain"/>
    <property type="match status" value="1"/>
</dbReference>
<protein>
    <submittedName>
        <fullName evidence="12">Unannotated protein</fullName>
    </submittedName>
</protein>
<dbReference type="GO" id="GO:0016020">
    <property type="term" value="C:membrane"/>
    <property type="evidence" value="ECO:0007669"/>
    <property type="project" value="TreeGrafter"/>
</dbReference>
<keyword evidence="4" id="KW-0645">Protease</keyword>
<evidence type="ECO:0000256" key="8">
    <source>
        <dbReference type="ARBA" id="ARBA00023049"/>
    </source>
</evidence>
<feature type="domain" description="ERAP1-like C-terminal" evidence="10">
    <location>
        <begin position="529"/>
        <end position="836"/>
    </location>
</feature>
<dbReference type="InterPro" id="IPR014782">
    <property type="entry name" value="Peptidase_M1_dom"/>
</dbReference>
<reference evidence="12" key="1">
    <citation type="submission" date="2020-05" db="EMBL/GenBank/DDBJ databases">
        <authorList>
            <person name="Chiriac C."/>
            <person name="Salcher M."/>
            <person name="Ghai R."/>
            <person name="Kavagutti S V."/>
        </authorList>
    </citation>
    <scope>NUCLEOTIDE SEQUENCE</scope>
</reference>
<dbReference type="GO" id="GO:0070006">
    <property type="term" value="F:metalloaminopeptidase activity"/>
    <property type="evidence" value="ECO:0007669"/>
    <property type="project" value="TreeGrafter"/>
</dbReference>
<dbReference type="Pfam" id="PF01433">
    <property type="entry name" value="Peptidase_M1"/>
    <property type="match status" value="1"/>
</dbReference>
<evidence type="ECO:0000256" key="6">
    <source>
        <dbReference type="ARBA" id="ARBA00022801"/>
    </source>
</evidence>
<dbReference type="GO" id="GO:0042277">
    <property type="term" value="F:peptide binding"/>
    <property type="evidence" value="ECO:0007669"/>
    <property type="project" value="TreeGrafter"/>
</dbReference>
<feature type="domain" description="Peptidase M1 membrane alanine aminopeptidase" evidence="9">
    <location>
        <begin position="231"/>
        <end position="444"/>
    </location>
</feature>
<dbReference type="EMBL" id="CAEZWT010000004">
    <property type="protein sequence ID" value="CAB4657847.1"/>
    <property type="molecule type" value="Genomic_DNA"/>
</dbReference>
<dbReference type="InterPro" id="IPR045357">
    <property type="entry name" value="Aminopeptidase_N-like_N"/>
</dbReference>
<dbReference type="InterPro" id="IPR042097">
    <property type="entry name" value="Aminopeptidase_N-like_N_sf"/>
</dbReference>
<dbReference type="EMBL" id="CAFBMV010000006">
    <property type="protein sequence ID" value="CAB4925716.1"/>
    <property type="molecule type" value="Genomic_DNA"/>
</dbReference>
<dbReference type="NCBIfam" id="TIGR02412">
    <property type="entry name" value="pepN_strep_liv"/>
    <property type="match status" value="1"/>
</dbReference>
<dbReference type="EMBL" id="CAFBQL010000006">
    <property type="protein sequence ID" value="CAB5059969.1"/>
    <property type="molecule type" value="Genomic_DNA"/>
</dbReference>
<dbReference type="SUPFAM" id="SSF55486">
    <property type="entry name" value="Metalloproteases ('zincins'), catalytic domain"/>
    <property type="match status" value="1"/>
</dbReference>
<comment type="similarity">
    <text evidence="2">Belongs to the peptidase M1 family.</text>
</comment>
<keyword evidence="6" id="KW-0378">Hydrolase</keyword>
<evidence type="ECO:0000313" key="16">
    <source>
        <dbReference type="EMBL" id="CAB5059969.1"/>
    </source>
</evidence>
<evidence type="ECO:0000313" key="14">
    <source>
        <dbReference type="EMBL" id="CAB4874638.1"/>
    </source>
</evidence>
<evidence type="ECO:0000259" key="9">
    <source>
        <dbReference type="Pfam" id="PF01433"/>
    </source>
</evidence>
<gene>
    <name evidence="12" type="ORF">UFOPK2289_00240</name>
    <name evidence="13" type="ORF">UFOPK2822_01015</name>
    <name evidence="14" type="ORF">UFOPK3346_01248</name>
    <name evidence="15" type="ORF">UFOPK3670_00955</name>
    <name evidence="16" type="ORF">UFOPK4308_00967</name>
</gene>
<evidence type="ECO:0000256" key="4">
    <source>
        <dbReference type="ARBA" id="ARBA00022670"/>
    </source>
</evidence>
<proteinExistence type="inferred from homology"/>
<dbReference type="FunFam" id="1.10.390.10:FF:000004">
    <property type="entry name" value="Aminopeptidase N"/>
    <property type="match status" value="1"/>
</dbReference>
<comment type="cofactor">
    <cofactor evidence="1">
        <name>Zn(2+)</name>
        <dbReference type="ChEBI" id="CHEBI:29105"/>
    </cofactor>
</comment>
<evidence type="ECO:0000259" key="11">
    <source>
        <dbReference type="Pfam" id="PF17900"/>
    </source>
</evidence>
<dbReference type="Pfam" id="PF11838">
    <property type="entry name" value="ERAP1_C"/>
    <property type="match status" value="1"/>
</dbReference>
<dbReference type="GO" id="GO:0006508">
    <property type="term" value="P:proteolysis"/>
    <property type="evidence" value="ECO:0007669"/>
    <property type="project" value="UniProtKB-KW"/>
</dbReference>
<keyword evidence="3" id="KW-0031">Aminopeptidase</keyword>
<dbReference type="EMBL" id="CAEZZC010000013">
    <property type="protein sequence ID" value="CAB4754227.1"/>
    <property type="molecule type" value="Genomic_DNA"/>
</dbReference>
<accession>A0A6J6L733</accession>
<evidence type="ECO:0000256" key="2">
    <source>
        <dbReference type="ARBA" id="ARBA00010136"/>
    </source>
</evidence>
<feature type="domain" description="Aminopeptidase N-like N-terminal" evidence="11">
    <location>
        <begin position="21"/>
        <end position="189"/>
    </location>
</feature>
<organism evidence="12">
    <name type="scientific">freshwater metagenome</name>
    <dbReference type="NCBI Taxonomy" id="449393"/>
    <lineage>
        <taxon>unclassified sequences</taxon>
        <taxon>metagenomes</taxon>
        <taxon>ecological metagenomes</taxon>
    </lineage>
</organism>
<dbReference type="CDD" id="cd09602">
    <property type="entry name" value="M1_APN"/>
    <property type="match status" value="1"/>
</dbReference>
<dbReference type="FunFam" id="2.60.40.1730:FF:000010">
    <property type="entry name" value="Putative aminopeptidase N"/>
    <property type="match status" value="1"/>
</dbReference>
<evidence type="ECO:0000256" key="1">
    <source>
        <dbReference type="ARBA" id="ARBA00001947"/>
    </source>
</evidence>
<dbReference type="Gene3D" id="2.60.40.1730">
    <property type="entry name" value="tricorn interacting facor f3 domain"/>
    <property type="match status" value="1"/>
</dbReference>
<dbReference type="AlphaFoldDB" id="A0A6J6L733"/>
<dbReference type="GO" id="GO:0008270">
    <property type="term" value="F:zinc ion binding"/>
    <property type="evidence" value="ECO:0007669"/>
    <property type="project" value="InterPro"/>
</dbReference>
<sequence>MPGVNLTRAEAKLRSESIKVNSYDVELDLTTGPETFIARTTINFSGLKVGASTFIDAVGKSVISATLNGAAVDTANYDGESIHLHAIAESNTLMLETECVYSKSGEGLHRFVDPADNEVYLYSQHEVADARRTFPCFDQPDLKATFKISALVPAHWEVISNNPTESITEVGGEHKRWVFTRTPVISTYLTALVAGAYHRVDDVYVGEKTVPLGLFCRKSLAPSMDSEEIFKITKQGFAFYEKEFGLAYPFDKYDQLAVAEFNAGAMENAGCVTFAEDYFVFRSKVTDKNYNWRANVILHEMAHMWFGDLVTMTWWDDLWLNESFAEWASYFTLAQATRFTNSWTVFNSERKNWAYRQDQLSSTHPIVVDMHDLEAVKTNFDGITYAKGASVLQQLVSHVGKEAFIAGLRQYFAKHAWGNTTLNDLLVELEATSGRDLKPWVSTWLQTAGVNTLRAEIAVNGDSYASVAVKQEVPLTPSGSKELRPHRMAVGLYDLKDGALVCRKSIELDVSGASTAVSEFAGEKIADLLLLNDRDLSYGKIRFDERSLLTLKDHLGDIQDPLSRALCWSATWDMLRDGEMSSSLYVPMAVKALAGESDVAVVSMTLVQLDTAVELYSSKVNREGLRKVLADGIEALLAKSPEGSDLQLTYARALASAAASPAQAARIREFLEGKLAGLVVDADLRWHFLGALVERGLATDSEIDAELQRDNTANGQRYAAFARAAFPDANVKEKAFNAAIKDGLSNHIQIQTIRGFQRPGQRDLLAGYVSKYFDAIIDVWSKETYEIASNIAQGLYPTYVTEQSTLDATEKWLAGAGKDAANGLRRIVSEGRDAMARALKAQAKDAN</sequence>
<dbReference type="GO" id="GO:0005615">
    <property type="term" value="C:extracellular space"/>
    <property type="evidence" value="ECO:0007669"/>
    <property type="project" value="TreeGrafter"/>
</dbReference>